<evidence type="ECO:0000256" key="1">
    <source>
        <dbReference type="ARBA" id="ARBA00009477"/>
    </source>
</evidence>
<dbReference type="GO" id="GO:1990281">
    <property type="term" value="C:efflux pump complex"/>
    <property type="evidence" value="ECO:0007669"/>
    <property type="project" value="TreeGrafter"/>
</dbReference>
<dbReference type="GO" id="GO:0015562">
    <property type="term" value="F:efflux transmembrane transporter activity"/>
    <property type="evidence" value="ECO:0007669"/>
    <property type="project" value="TreeGrafter"/>
</dbReference>
<name>A0A386PMG6_9SPIR</name>
<feature type="domain" description="CusB-like beta-barrel" evidence="3">
    <location>
        <begin position="157"/>
        <end position="231"/>
    </location>
</feature>
<comment type="similarity">
    <text evidence="1">Belongs to the membrane fusion protein (MFP) (TC 8.A.1) family.</text>
</comment>
<dbReference type="InterPro" id="IPR058625">
    <property type="entry name" value="MdtA-like_BSH"/>
</dbReference>
<sequence length="320" mass="35271">MNLIFSIRFSVKYYLLCLSVLLLFSCNRSSGKETQEAMTGNDANEPYKFPVIAMKARKGTLSNYIALNGDIDTKVKTDVFPDATGKITTLNVRLGTYVNKGQVIATLDPSKPGALYLKSPVKAPISGYVLAVNRKIGETVGPQTSIALIGRVDTIQIRAYVSERYILDVKPGNNAVIEIESYPGEKFKAKISEVSPVLDFKSRAAEVYLEPVGNNAKKMVIGMFAKVKIVTNHLKNVIKIPSSAFVEREGKRFVFRVNEDTKTVQMLFPVIDFEVDNIVSVMDGINEDDLIVIEGMSPLSDGAYVNIVEIREGLTSEDNV</sequence>
<dbReference type="KEGG" id="btur:DB313_00715"/>
<dbReference type="Gene3D" id="2.40.50.100">
    <property type="match status" value="1"/>
</dbReference>
<evidence type="ECO:0000313" key="4">
    <source>
        <dbReference type="EMBL" id="AYE36037.1"/>
    </source>
</evidence>
<protein>
    <submittedName>
        <fullName evidence="4">Efflux RND transporter periplasmic adaptor subunit</fullName>
    </submittedName>
</protein>
<reference evidence="4 5" key="1">
    <citation type="journal article" date="2018" name="Infect. Genet. Evol.">
        <title>Genome-wide analysis of Borrelia turcica and 'Candidatus Borrelia tachyglossi' shows relapsing fever-like genomes with unique genomic links to Lyme disease Borrelia.</title>
        <authorList>
            <person name="Gofton A.W."/>
            <person name="Margos G."/>
            <person name="Fingerle V."/>
            <person name="Hepner S."/>
            <person name="Loh S.M."/>
            <person name="Ryan U."/>
            <person name="Irwin P."/>
            <person name="Oskam C.L."/>
        </authorList>
    </citation>
    <scope>NUCLEOTIDE SEQUENCE [LARGE SCALE GENOMIC DNA]</scope>
    <source>
        <strain evidence="4 5">IST7</strain>
    </source>
</reference>
<dbReference type="AlphaFoldDB" id="A0A386PMG6"/>
<dbReference type="EMBL" id="CP028884">
    <property type="protein sequence ID" value="AYE36037.1"/>
    <property type="molecule type" value="Genomic_DNA"/>
</dbReference>
<gene>
    <name evidence="4" type="ORF">DB313_00715</name>
</gene>
<dbReference type="PANTHER" id="PTHR30469:SF33">
    <property type="entry name" value="SLR1207 PROTEIN"/>
    <property type="match status" value="1"/>
</dbReference>
<dbReference type="Pfam" id="PF25917">
    <property type="entry name" value="BSH_RND"/>
    <property type="match status" value="1"/>
</dbReference>
<dbReference type="OrthoDB" id="320389at2"/>
<dbReference type="Proteomes" id="UP000275571">
    <property type="component" value="Chromosome"/>
</dbReference>
<dbReference type="InterPro" id="IPR006143">
    <property type="entry name" value="RND_pump_MFP"/>
</dbReference>
<dbReference type="Gene3D" id="2.40.30.170">
    <property type="match status" value="1"/>
</dbReference>
<evidence type="ECO:0000259" key="3">
    <source>
        <dbReference type="Pfam" id="PF25954"/>
    </source>
</evidence>
<dbReference type="SUPFAM" id="SSF111369">
    <property type="entry name" value="HlyD-like secretion proteins"/>
    <property type="match status" value="1"/>
</dbReference>
<evidence type="ECO:0000313" key="5">
    <source>
        <dbReference type="Proteomes" id="UP000275571"/>
    </source>
</evidence>
<dbReference type="NCBIfam" id="TIGR01730">
    <property type="entry name" value="RND_mfp"/>
    <property type="match status" value="1"/>
</dbReference>
<dbReference type="InterPro" id="IPR058792">
    <property type="entry name" value="Beta-barrel_RND_2"/>
</dbReference>
<dbReference type="Pfam" id="PF25954">
    <property type="entry name" value="Beta-barrel_RND_2"/>
    <property type="match status" value="1"/>
</dbReference>
<keyword evidence="5" id="KW-1185">Reference proteome</keyword>
<dbReference type="PANTHER" id="PTHR30469">
    <property type="entry name" value="MULTIDRUG RESISTANCE PROTEIN MDTA"/>
    <property type="match status" value="1"/>
</dbReference>
<proteinExistence type="inferred from homology"/>
<accession>A0A386PMG6</accession>
<dbReference type="RefSeq" id="WP_120103956.1">
    <property type="nucleotide sequence ID" value="NZ_CP028884.1"/>
</dbReference>
<dbReference type="Gene3D" id="2.40.420.20">
    <property type="match status" value="1"/>
</dbReference>
<feature type="domain" description="Multidrug resistance protein MdtA-like barrel-sandwich hybrid" evidence="2">
    <location>
        <begin position="77"/>
        <end position="141"/>
    </location>
</feature>
<evidence type="ECO:0000259" key="2">
    <source>
        <dbReference type="Pfam" id="PF25917"/>
    </source>
</evidence>
<organism evidence="4 5">
    <name type="scientific">Borrelia turcica IST7</name>
    <dbReference type="NCBI Taxonomy" id="1104446"/>
    <lineage>
        <taxon>Bacteria</taxon>
        <taxon>Pseudomonadati</taxon>
        <taxon>Spirochaetota</taxon>
        <taxon>Spirochaetia</taxon>
        <taxon>Spirochaetales</taxon>
        <taxon>Borreliaceae</taxon>
        <taxon>Borrelia</taxon>
    </lineage>
</organism>